<dbReference type="InterPro" id="IPR029149">
    <property type="entry name" value="Creatin/AminoP/Spt16_N"/>
</dbReference>
<evidence type="ECO:0000256" key="4">
    <source>
        <dbReference type="ARBA" id="ARBA00022801"/>
    </source>
</evidence>
<dbReference type="InterPro" id="IPR050422">
    <property type="entry name" value="X-Pro_aminopeptidase_P"/>
</dbReference>
<evidence type="ECO:0000256" key="1">
    <source>
        <dbReference type="ARBA" id="ARBA00001936"/>
    </source>
</evidence>
<dbReference type="Pfam" id="PF16189">
    <property type="entry name" value="Creatinase_N_2"/>
    <property type="match status" value="1"/>
</dbReference>
<dbReference type="SUPFAM" id="SSF55920">
    <property type="entry name" value="Creatinase/aminopeptidase"/>
    <property type="match status" value="1"/>
</dbReference>
<dbReference type="InterPro" id="IPR032416">
    <property type="entry name" value="Peptidase_M24_C"/>
</dbReference>
<dbReference type="InterPro" id="IPR036005">
    <property type="entry name" value="Creatinase/aminopeptidase-like"/>
</dbReference>
<name>A0A8J8T3E6_HALGN</name>
<dbReference type="Gene3D" id="3.40.350.10">
    <property type="entry name" value="Creatinase/prolidase N-terminal domain"/>
    <property type="match status" value="2"/>
</dbReference>
<sequence>MESQSSKLSQIRSLLADHTLTAYLVFHNDAHTSEYLAKCDERVHFISGFSGSSGLCVITNDKALMWTDGRYYLQAERQLEEGWQMMKMEAGFPTYFEWLSQNLPAGSSIGVDPSQISAASFKLRSTYFKEKSITLKAIQENLVDKVWAAEKPAMPQEPVFVHEVQYAGLTVQEKYSKVASKLEAKKVDALLVTTLDDIDWLVNLRGKDIAYNPVFFAYAIFYPSELKTQLFISKSKIANVQEHLSQKNIEVREYNEVSAVLSELTKAGKKIGYDENSCNAQLFEAFKDSGVHTGENVIQHIKSIKNPVEMEGMRRVNIKNCASLIQYFAWMENNLKNNPDHDFTEYTAAQKLEEFRKTRELYQGPSFDTISSMGPNGAVIHYKPEKDTALKMNNKEIYLLDSGVQYLDGTTDITRTVHFGGCEATDEQKDRYTRVLLGVLDLERIVWPSNGPYCGADFDTLARRHLWEDGVDYKHGTGHGVGSFNCVHEGPQGISRRNMSKLEIGMCVSNEPGYYKDGEYGIRIENVIMVNQHPTYADRLYFENLTFCPYSRELIDLKLLSPKDRAYLNQFNKRCVELLTPLLEGDELSQAYLYRQCASL</sequence>
<dbReference type="Proteomes" id="UP000785679">
    <property type="component" value="Unassembled WGS sequence"/>
</dbReference>
<dbReference type="GO" id="GO:0005737">
    <property type="term" value="C:cytoplasm"/>
    <property type="evidence" value="ECO:0007669"/>
    <property type="project" value="UniProtKB-ARBA"/>
</dbReference>
<dbReference type="Pfam" id="PF01321">
    <property type="entry name" value="Creatinase_N"/>
    <property type="match status" value="1"/>
</dbReference>
<evidence type="ECO:0000259" key="7">
    <source>
        <dbReference type="Pfam" id="PF01321"/>
    </source>
</evidence>
<dbReference type="GO" id="GO:0046872">
    <property type="term" value="F:metal ion binding"/>
    <property type="evidence" value="ECO:0007669"/>
    <property type="project" value="UniProtKB-KW"/>
</dbReference>
<feature type="domain" description="Creatinase N-terminal" evidence="7">
    <location>
        <begin position="8"/>
        <end position="128"/>
    </location>
</feature>
<dbReference type="PANTHER" id="PTHR43763:SF6">
    <property type="entry name" value="XAA-PRO AMINOPEPTIDASE 1"/>
    <property type="match status" value="1"/>
</dbReference>
<protein>
    <recommendedName>
        <fullName evidence="11">Xaa-Pro aminopeptidase</fullName>
    </recommendedName>
</protein>
<evidence type="ECO:0000313" key="10">
    <source>
        <dbReference type="Proteomes" id="UP000785679"/>
    </source>
</evidence>
<dbReference type="Pfam" id="PF16188">
    <property type="entry name" value="Peptidase_M24_C"/>
    <property type="match status" value="1"/>
</dbReference>
<evidence type="ECO:0008006" key="11">
    <source>
        <dbReference type="Google" id="ProtNLM"/>
    </source>
</evidence>
<dbReference type="OrthoDB" id="9995434at2759"/>
<dbReference type="FunFam" id="3.90.230.10:FF:000007">
    <property type="entry name" value="Xaa-Pro aminopeptidase P"/>
    <property type="match status" value="1"/>
</dbReference>
<comment type="similarity">
    <text evidence="2">Belongs to the peptidase M24B family.</text>
</comment>
<dbReference type="EMBL" id="RRYP01006919">
    <property type="protein sequence ID" value="TNV80867.1"/>
    <property type="molecule type" value="Genomic_DNA"/>
</dbReference>
<feature type="domain" description="Peptidase M24 C-terminal" evidence="8">
    <location>
        <begin position="540"/>
        <end position="599"/>
    </location>
</feature>
<feature type="domain" description="Peptidase M24" evidence="6">
    <location>
        <begin position="311"/>
        <end position="531"/>
    </location>
</feature>
<dbReference type="InterPro" id="IPR000994">
    <property type="entry name" value="Pept_M24"/>
</dbReference>
<dbReference type="PANTHER" id="PTHR43763">
    <property type="entry name" value="XAA-PRO AMINOPEPTIDASE 1"/>
    <property type="match status" value="1"/>
</dbReference>
<dbReference type="InterPro" id="IPR000587">
    <property type="entry name" value="Creatinase_N"/>
</dbReference>
<dbReference type="FunFam" id="3.40.350.10:FF:000003">
    <property type="entry name" value="Xaa-pro aminopeptidase P"/>
    <property type="match status" value="1"/>
</dbReference>
<comment type="cofactor">
    <cofactor evidence="1">
        <name>Mn(2+)</name>
        <dbReference type="ChEBI" id="CHEBI:29035"/>
    </cofactor>
</comment>
<keyword evidence="4" id="KW-0378">Hydrolase</keyword>
<dbReference type="AlphaFoldDB" id="A0A8J8T3E6"/>
<evidence type="ECO:0000256" key="3">
    <source>
        <dbReference type="ARBA" id="ARBA00022723"/>
    </source>
</evidence>
<dbReference type="Gene3D" id="3.90.230.10">
    <property type="entry name" value="Creatinase/methionine aminopeptidase superfamily"/>
    <property type="match status" value="1"/>
</dbReference>
<evidence type="ECO:0000313" key="9">
    <source>
        <dbReference type="EMBL" id="TNV80867.1"/>
    </source>
</evidence>
<proteinExistence type="inferred from homology"/>
<reference evidence="9" key="1">
    <citation type="submission" date="2019-06" db="EMBL/GenBank/DDBJ databases">
        <authorList>
            <person name="Zheng W."/>
        </authorList>
    </citation>
    <scope>NUCLEOTIDE SEQUENCE</scope>
    <source>
        <strain evidence="9">QDHG01</strain>
    </source>
</reference>
<evidence type="ECO:0000256" key="5">
    <source>
        <dbReference type="ARBA" id="ARBA00023211"/>
    </source>
</evidence>
<organism evidence="9 10">
    <name type="scientific">Halteria grandinella</name>
    <dbReference type="NCBI Taxonomy" id="5974"/>
    <lineage>
        <taxon>Eukaryota</taxon>
        <taxon>Sar</taxon>
        <taxon>Alveolata</taxon>
        <taxon>Ciliophora</taxon>
        <taxon>Intramacronucleata</taxon>
        <taxon>Spirotrichea</taxon>
        <taxon>Stichotrichia</taxon>
        <taxon>Sporadotrichida</taxon>
        <taxon>Halteriidae</taxon>
        <taxon>Halteria</taxon>
    </lineage>
</organism>
<keyword evidence="3" id="KW-0479">Metal-binding</keyword>
<evidence type="ECO:0000256" key="2">
    <source>
        <dbReference type="ARBA" id="ARBA00008766"/>
    </source>
</evidence>
<dbReference type="Pfam" id="PF00557">
    <property type="entry name" value="Peptidase_M24"/>
    <property type="match status" value="1"/>
</dbReference>
<evidence type="ECO:0000259" key="8">
    <source>
        <dbReference type="Pfam" id="PF16188"/>
    </source>
</evidence>
<dbReference type="GO" id="GO:0070006">
    <property type="term" value="F:metalloaminopeptidase activity"/>
    <property type="evidence" value="ECO:0007669"/>
    <property type="project" value="InterPro"/>
</dbReference>
<gene>
    <name evidence="9" type="ORF">FGO68_gene9209</name>
</gene>
<evidence type="ECO:0000259" key="6">
    <source>
        <dbReference type="Pfam" id="PF00557"/>
    </source>
</evidence>
<keyword evidence="5" id="KW-0464">Manganese</keyword>
<dbReference type="InterPro" id="IPR033740">
    <property type="entry name" value="Pept_M24B"/>
</dbReference>
<comment type="caution">
    <text evidence="9">The sequence shown here is derived from an EMBL/GenBank/DDBJ whole genome shotgun (WGS) entry which is preliminary data.</text>
</comment>
<dbReference type="SUPFAM" id="SSF53092">
    <property type="entry name" value="Creatinase/prolidase N-terminal domain"/>
    <property type="match status" value="2"/>
</dbReference>
<dbReference type="CDD" id="cd01085">
    <property type="entry name" value="APP"/>
    <property type="match status" value="1"/>
</dbReference>
<keyword evidence="10" id="KW-1185">Reference proteome</keyword>
<accession>A0A8J8T3E6</accession>